<organism evidence="2 3">
    <name type="scientific">Helianthus annuus</name>
    <name type="common">Common sunflower</name>
    <dbReference type="NCBI Taxonomy" id="4232"/>
    <lineage>
        <taxon>Eukaryota</taxon>
        <taxon>Viridiplantae</taxon>
        <taxon>Streptophyta</taxon>
        <taxon>Embryophyta</taxon>
        <taxon>Tracheophyta</taxon>
        <taxon>Spermatophyta</taxon>
        <taxon>Magnoliopsida</taxon>
        <taxon>eudicotyledons</taxon>
        <taxon>Gunneridae</taxon>
        <taxon>Pentapetalae</taxon>
        <taxon>asterids</taxon>
        <taxon>campanulids</taxon>
        <taxon>Asterales</taxon>
        <taxon>Asteraceae</taxon>
        <taxon>Asteroideae</taxon>
        <taxon>Heliantheae alliance</taxon>
        <taxon>Heliantheae</taxon>
        <taxon>Helianthus</taxon>
    </lineage>
</organism>
<dbReference type="AlphaFoldDB" id="A0A9K3HHI1"/>
<name>A0A9K3HHI1_HELAN</name>
<reference evidence="2" key="1">
    <citation type="journal article" date="2017" name="Nature">
        <title>The sunflower genome provides insights into oil metabolism, flowering and Asterid evolution.</title>
        <authorList>
            <person name="Badouin H."/>
            <person name="Gouzy J."/>
            <person name="Grassa C.J."/>
            <person name="Murat F."/>
            <person name="Staton S.E."/>
            <person name="Cottret L."/>
            <person name="Lelandais-Briere C."/>
            <person name="Owens G.L."/>
            <person name="Carrere S."/>
            <person name="Mayjonade B."/>
            <person name="Legrand L."/>
            <person name="Gill N."/>
            <person name="Kane N.C."/>
            <person name="Bowers J.E."/>
            <person name="Hubner S."/>
            <person name="Bellec A."/>
            <person name="Berard A."/>
            <person name="Berges H."/>
            <person name="Blanchet N."/>
            <person name="Boniface M.C."/>
            <person name="Brunel D."/>
            <person name="Catrice O."/>
            <person name="Chaidir N."/>
            <person name="Claudel C."/>
            <person name="Donnadieu C."/>
            <person name="Faraut T."/>
            <person name="Fievet G."/>
            <person name="Helmstetter N."/>
            <person name="King M."/>
            <person name="Knapp S.J."/>
            <person name="Lai Z."/>
            <person name="Le Paslier M.C."/>
            <person name="Lippi Y."/>
            <person name="Lorenzon L."/>
            <person name="Mandel J.R."/>
            <person name="Marage G."/>
            <person name="Marchand G."/>
            <person name="Marquand E."/>
            <person name="Bret-Mestries E."/>
            <person name="Morien E."/>
            <person name="Nambeesan S."/>
            <person name="Nguyen T."/>
            <person name="Pegot-Espagnet P."/>
            <person name="Pouilly N."/>
            <person name="Raftis F."/>
            <person name="Sallet E."/>
            <person name="Schiex T."/>
            <person name="Thomas J."/>
            <person name="Vandecasteele C."/>
            <person name="Vares D."/>
            <person name="Vear F."/>
            <person name="Vautrin S."/>
            <person name="Crespi M."/>
            <person name="Mangin B."/>
            <person name="Burke J.M."/>
            <person name="Salse J."/>
            <person name="Munos S."/>
            <person name="Vincourt P."/>
            <person name="Rieseberg L.H."/>
            <person name="Langlade N.B."/>
        </authorList>
    </citation>
    <scope>NUCLEOTIDE SEQUENCE</scope>
    <source>
        <tissue evidence="2">Leaves</tissue>
    </source>
</reference>
<dbReference type="Proteomes" id="UP000215914">
    <property type="component" value="Unassembled WGS sequence"/>
</dbReference>
<evidence type="ECO:0000313" key="2">
    <source>
        <dbReference type="EMBL" id="KAF5778449.1"/>
    </source>
</evidence>
<protein>
    <submittedName>
        <fullName evidence="2">Uncharacterized protein</fullName>
    </submittedName>
</protein>
<evidence type="ECO:0000313" key="3">
    <source>
        <dbReference type="Proteomes" id="UP000215914"/>
    </source>
</evidence>
<reference evidence="2" key="2">
    <citation type="submission" date="2020-06" db="EMBL/GenBank/DDBJ databases">
        <title>Helianthus annuus Genome sequencing and assembly Release 2.</title>
        <authorList>
            <person name="Gouzy J."/>
            <person name="Langlade N."/>
            <person name="Munos S."/>
        </authorList>
    </citation>
    <scope>NUCLEOTIDE SEQUENCE</scope>
    <source>
        <tissue evidence="2">Leaves</tissue>
    </source>
</reference>
<accession>A0A9K3HHI1</accession>
<sequence length="102" mass="11193">MWRTVGVGWINSSFHMPSPWLRFDTWTTSSLQSSGMPAASLMSANRSLDSSKLSEVLSRTFLASPSRPCMTSHRGDSGMPRTPNARNIDGIAPTPSINRQPK</sequence>
<dbReference type="Gramene" id="mRNA:HanXRQr2_Chr12g0547591">
    <property type="protein sequence ID" value="CDS:HanXRQr2_Chr12g0547591.1"/>
    <property type="gene ID" value="HanXRQr2_Chr12g0547591"/>
</dbReference>
<proteinExistence type="predicted"/>
<keyword evidence="3" id="KW-1185">Reference proteome</keyword>
<feature type="region of interest" description="Disordered" evidence="1">
    <location>
        <begin position="65"/>
        <end position="102"/>
    </location>
</feature>
<dbReference type="EMBL" id="MNCJ02000327">
    <property type="protein sequence ID" value="KAF5778449.1"/>
    <property type="molecule type" value="Genomic_DNA"/>
</dbReference>
<evidence type="ECO:0000256" key="1">
    <source>
        <dbReference type="SAM" id="MobiDB-lite"/>
    </source>
</evidence>
<gene>
    <name evidence="2" type="ORF">HanXRQr2_Chr12g0547591</name>
</gene>
<comment type="caution">
    <text evidence="2">The sequence shown here is derived from an EMBL/GenBank/DDBJ whole genome shotgun (WGS) entry which is preliminary data.</text>
</comment>